<evidence type="ECO:0000256" key="1">
    <source>
        <dbReference type="ARBA" id="ARBA00004300"/>
    </source>
</evidence>
<keyword evidence="3" id="KW-0206">Cytoskeleton</keyword>
<sequence length="272" mass="30251">MPAEGGKTDMERIGLFSEMEYITVGDKYVSQFNRPFNEAASKTMSALQAGYFDPHFVRIFEGEGYMNLNQVRRQEMMEAARKNLGKAFFPSSGEKKPCGLGSYYGTIGGPVPFFSAQSKPREKYKAPGKNLYTNPGKKGTGYGYANITIGKQFSHSADFYDAAKLNYKKANEEHHRLLKGAPFKLNLHPRDYFDLSHFSLQPGGMKAGTFDPYPSHAADPYVAKLANISGKNDKIFHPPGGPKSRPVESIMTLNVRRALNSKNYKTASVPSY</sequence>
<reference evidence="6 7" key="1">
    <citation type="submission" date="2016-06" db="EMBL/GenBank/DDBJ databases">
        <title>Genome of Rhinopithecus bieti.</title>
        <authorList>
            <person name="Wu"/>
            <person name="C.-I. and Zhang"/>
            <person name="Y."/>
        </authorList>
    </citation>
    <scope>NUCLEOTIDE SEQUENCE</scope>
</reference>
<dbReference type="GO" id="GO:0005813">
    <property type="term" value="C:centrosome"/>
    <property type="evidence" value="ECO:0007669"/>
    <property type="project" value="UniProtKB-SubCell"/>
</dbReference>
<dbReference type="Proteomes" id="UP000233180">
    <property type="component" value="Unassembled WGS sequence"/>
</dbReference>
<dbReference type="InterPro" id="IPR029358">
    <property type="entry name" value="CFAP96"/>
</dbReference>
<comment type="subcellular location">
    <subcellularLocation>
        <location evidence="1">Cytoplasm</location>
        <location evidence="1">Cytoskeleton</location>
        <location evidence="1">Microtubule organizing center</location>
        <location evidence="1">Centrosome</location>
    </subcellularLocation>
</comment>
<dbReference type="Pfam" id="PF15239">
    <property type="entry name" value="CFAP96-like"/>
    <property type="match status" value="2"/>
</dbReference>
<accession>A0A2K6K694</accession>
<name>A0A2K6K694_RHIBE</name>
<dbReference type="Ensembl" id="ENSRBIT00000030097.1">
    <property type="protein sequence ID" value="ENSRBIP00000006789.1"/>
    <property type="gene ID" value="ENSRBIG00000027024.1"/>
</dbReference>
<dbReference type="GeneTree" id="ENSGT00390000010980"/>
<proteinExistence type="inferred from homology"/>
<keyword evidence="7" id="KW-1185">Reference proteome</keyword>
<reference evidence="6" key="3">
    <citation type="submission" date="2025-09" db="UniProtKB">
        <authorList>
            <consortium name="Ensembl"/>
        </authorList>
    </citation>
    <scope>IDENTIFICATION</scope>
</reference>
<reference evidence="6" key="2">
    <citation type="submission" date="2025-08" db="UniProtKB">
        <authorList>
            <consortium name="Ensembl"/>
        </authorList>
    </citation>
    <scope>IDENTIFICATION</scope>
</reference>
<evidence type="ECO:0000256" key="2">
    <source>
        <dbReference type="ARBA" id="ARBA00022490"/>
    </source>
</evidence>
<protein>
    <recommendedName>
        <fullName evidence="5">Cilia-and flagella-associated protein 96</fullName>
    </recommendedName>
</protein>
<keyword evidence="2" id="KW-0963">Cytoplasm</keyword>
<dbReference type="PANTHER" id="PTHR31144:SF1">
    <property type="entry name" value="UPF0602 PROTEIN C4ORF47"/>
    <property type="match status" value="1"/>
</dbReference>
<evidence type="ECO:0000313" key="6">
    <source>
        <dbReference type="Ensembl" id="ENSRBIP00000006789.1"/>
    </source>
</evidence>
<evidence type="ECO:0000256" key="5">
    <source>
        <dbReference type="ARBA" id="ARBA00035693"/>
    </source>
</evidence>
<dbReference type="OMA" id="YMMEEAK"/>
<dbReference type="STRING" id="61621.ENSRBIP00000006789"/>
<evidence type="ECO:0000313" key="7">
    <source>
        <dbReference type="Proteomes" id="UP000233180"/>
    </source>
</evidence>
<dbReference type="PANTHER" id="PTHR31144">
    <property type="entry name" value="UPF0602 PROTEIN C4ORF47"/>
    <property type="match status" value="1"/>
</dbReference>
<dbReference type="AlphaFoldDB" id="A0A2K6K694"/>
<organism evidence="6 7">
    <name type="scientific">Rhinopithecus bieti</name>
    <name type="common">Black snub-nosed monkey</name>
    <name type="synonym">Pygathrix bieti</name>
    <dbReference type="NCBI Taxonomy" id="61621"/>
    <lineage>
        <taxon>Eukaryota</taxon>
        <taxon>Metazoa</taxon>
        <taxon>Chordata</taxon>
        <taxon>Craniata</taxon>
        <taxon>Vertebrata</taxon>
        <taxon>Euteleostomi</taxon>
        <taxon>Mammalia</taxon>
        <taxon>Eutheria</taxon>
        <taxon>Euarchontoglires</taxon>
        <taxon>Primates</taxon>
        <taxon>Haplorrhini</taxon>
        <taxon>Catarrhini</taxon>
        <taxon>Cercopithecidae</taxon>
        <taxon>Colobinae</taxon>
        <taxon>Rhinopithecus</taxon>
    </lineage>
</organism>
<evidence type="ECO:0000256" key="4">
    <source>
        <dbReference type="ARBA" id="ARBA00035656"/>
    </source>
</evidence>
<dbReference type="GO" id="GO:0097731">
    <property type="term" value="C:9+0 non-motile cilium"/>
    <property type="evidence" value="ECO:0007669"/>
    <property type="project" value="Ensembl"/>
</dbReference>
<comment type="similarity">
    <text evidence="4">Belongs to the CFAP96 family.</text>
</comment>
<evidence type="ECO:0000256" key="3">
    <source>
        <dbReference type="ARBA" id="ARBA00023212"/>
    </source>
</evidence>
<gene>
    <name evidence="6" type="primary">CFAP96</name>
</gene>
<dbReference type="GO" id="GO:0005881">
    <property type="term" value="C:cytoplasmic microtubule"/>
    <property type="evidence" value="ECO:0007669"/>
    <property type="project" value="Ensembl"/>
</dbReference>